<proteinExistence type="predicted"/>
<organism evidence="2">
    <name type="scientific">uncultured Sphingopyxis sp</name>
    <dbReference type="NCBI Taxonomy" id="310581"/>
    <lineage>
        <taxon>Bacteria</taxon>
        <taxon>Pseudomonadati</taxon>
        <taxon>Pseudomonadota</taxon>
        <taxon>Alphaproteobacteria</taxon>
        <taxon>Sphingomonadales</taxon>
        <taxon>Sphingomonadaceae</taxon>
        <taxon>Sphingopyxis</taxon>
        <taxon>environmental samples</taxon>
    </lineage>
</organism>
<reference evidence="2" key="1">
    <citation type="submission" date="2016-03" db="EMBL/GenBank/DDBJ databases">
        <authorList>
            <person name="Ploux O."/>
        </authorList>
    </citation>
    <scope>NUCLEOTIDE SEQUENCE</scope>
    <source>
        <strain evidence="2">UC10</strain>
    </source>
</reference>
<dbReference type="AlphaFoldDB" id="A0A1Y5PVF4"/>
<dbReference type="KEGG" id="sphu:SPPYR_2820"/>
<gene>
    <name evidence="2" type="ORF">SPPYR_2820</name>
</gene>
<dbReference type="EMBL" id="LT598653">
    <property type="protein sequence ID" value="SBV33940.1"/>
    <property type="molecule type" value="Genomic_DNA"/>
</dbReference>
<accession>A0A1Y5PVF4</accession>
<sequence>MVEVLDCGRDAAAPLPQAGGVGGGPEALGRPTPLRLASELASLAAPPACGRGGGL</sequence>
<evidence type="ECO:0000256" key="1">
    <source>
        <dbReference type="SAM" id="MobiDB-lite"/>
    </source>
</evidence>
<feature type="region of interest" description="Disordered" evidence="1">
    <location>
        <begin position="10"/>
        <end position="30"/>
    </location>
</feature>
<protein>
    <submittedName>
        <fullName evidence="2">Uncharacterized protein</fullName>
    </submittedName>
</protein>
<name>A0A1Y5PVF4_9SPHN</name>
<evidence type="ECO:0000313" key="2">
    <source>
        <dbReference type="EMBL" id="SBV33940.1"/>
    </source>
</evidence>